<evidence type="ECO:0000256" key="1">
    <source>
        <dbReference type="SAM" id="MobiDB-lite"/>
    </source>
</evidence>
<feature type="compositionally biased region" description="Polar residues" evidence="1">
    <location>
        <begin position="155"/>
        <end position="165"/>
    </location>
</feature>
<dbReference type="EMBL" id="KV423921">
    <property type="protein sequence ID" value="KZT61692.1"/>
    <property type="molecule type" value="Genomic_DNA"/>
</dbReference>
<dbReference type="AlphaFoldDB" id="A0A165JDA5"/>
<keyword evidence="3" id="KW-1185">Reference proteome</keyword>
<evidence type="ECO:0000313" key="3">
    <source>
        <dbReference type="Proteomes" id="UP000076842"/>
    </source>
</evidence>
<protein>
    <submittedName>
        <fullName evidence="2">Uncharacterized protein</fullName>
    </submittedName>
</protein>
<reference evidence="2 3" key="1">
    <citation type="journal article" date="2016" name="Mol. Biol. Evol.">
        <title>Comparative Genomics of Early-Diverging Mushroom-Forming Fungi Provides Insights into the Origins of Lignocellulose Decay Capabilities.</title>
        <authorList>
            <person name="Nagy L.G."/>
            <person name="Riley R."/>
            <person name="Tritt A."/>
            <person name="Adam C."/>
            <person name="Daum C."/>
            <person name="Floudas D."/>
            <person name="Sun H."/>
            <person name="Yadav J.S."/>
            <person name="Pangilinan J."/>
            <person name="Larsson K.H."/>
            <person name="Matsuura K."/>
            <person name="Barry K."/>
            <person name="Labutti K."/>
            <person name="Kuo R."/>
            <person name="Ohm R.A."/>
            <person name="Bhattacharya S.S."/>
            <person name="Shirouzu T."/>
            <person name="Yoshinaga Y."/>
            <person name="Martin F.M."/>
            <person name="Grigoriev I.V."/>
            <person name="Hibbett D.S."/>
        </authorList>
    </citation>
    <scope>NUCLEOTIDE SEQUENCE [LARGE SCALE GENOMIC DNA]</scope>
    <source>
        <strain evidence="2 3">HHB12733</strain>
    </source>
</reference>
<accession>A0A165JDA5</accession>
<sequence length="165" mass="18132">MKHSNYIHASYYIYNCRWISLTSIRITALVVSRIHCAIVSHACALVRQGRRTRGLQVMNRSQYSARRSCYRADYGGGTRSVEAHRVTSGSLNSIHTVSASFCRPVQFFSFVSCPSPDRPASPLFLTRASSPSAVTPPLSPLSTGVPRHRPVPASIPSSDSSFPPH</sequence>
<dbReference type="InParanoid" id="A0A165JDA5"/>
<evidence type="ECO:0000313" key="2">
    <source>
        <dbReference type="EMBL" id="KZT61692.1"/>
    </source>
</evidence>
<feature type="region of interest" description="Disordered" evidence="1">
    <location>
        <begin position="129"/>
        <end position="165"/>
    </location>
</feature>
<gene>
    <name evidence="2" type="ORF">CALCODRAFT_348586</name>
</gene>
<dbReference type="Proteomes" id="UP000076842">
    <property type="component" value="Unassembled WGS sequence"/>
</dbReference>
<organism evidence="2 3">
    <name type="scientific">Calocera cornea HHB12733</name>
    <dbReference type="NCBI Taxonomy" id="1353952"/>
    <lineage>
        <taxon>Eukaryota</taxon>
        <taxon>Fungi</taxon>
        <taxon>Dikarya</taxon>
        <taxon>Basidiomycota</taxon>
        <taxon>Agaricomycotina</taxon>
        <taxon>Dacrymycetes</taxon>
        <taxon>Dacrymycetales</taxon>
        <taxon>Dacrymycetaceae</taxon>
        <taxon>Calocera</taxon>
    </lineage>
</organism>
<proteinExistence type="predicted"/>
<name>A0A165JDA5_9BASI</name>